<protein>
    <submittedName>
        <fullName evidence="1">Geranylgeranyl pyrophosphate synthase</fullName>
    </submittedName>
</protein>
<name>A0ABQ8WRK2_PENCH</name>
<proteinExistence type="predicted"/>
<evidence type="ECO:0000313" key="1">
    <source>
        <dbReference type="EMBL" id="KAJ5275367.1"/>
    </source>
</evidence>
<keyword evidence="2" id="KW-1185">Reference proteome</keyword>
<dbReference type="SUPFAM" id="SSF48576">
    <property type="entry name" value="Terpenoid synthases"/>
    <property type="match status" value="1"/>
</dbReference>
<evidence type="ECO:0000313" key="2">
    <source>
        <dbReference type="Proteomes" id="UP001220256"/>
    </source>
</evidence>
<dbReference type="Proteomes" id="UP001220256">
    <property type="component" value="Unassembled WGS sequence"/>
</dbReference>
<dbReference type="InterPro" id="IPR008949">
    <property type="entry name" value="Isoprenoid_synthase_dom_sf"/>
</dbReference>
<accession>A0ABQ8WRK2</accession>
<comment type="caution">
    <text evidence="1">The sequence shown here is derived from an EMBL/GenBank/DDBJ whole genome shotgun (WGS) entry which is preliminary data.</text>
</comment>
<reference evidence="1 2" key="1">
    <citation type="journal article" date="2023" name="IMA Fungus">
        <title>Comparative genomic study of the Penicillium genus elucidates a diverse pangenome and 15 lateral gene transfer events.</title>
        <authorList>
            <person name="Petersen C."/>
            <person name="Sorensen T."/>
            <person name="Nielsen M.R."/>
            <person name="Sondergaard T.E."/>
            <person name="Sorensen J.L."/>
            <person name="Fitzpatrick D.A."/>
            <person name="Frisvad J.C."/>
            <person name="Nielsen K.L."/>
        </authorList>
    </citation>
    <scope>NUCLEOTIDE SEQUENCE [LARGE SCALE GENOMIC DNA]</scope>
    <source>
        <strain evidence="1 2">IBT 3361</strain>
    </source>
</reference>
<dbReference type="EMBL" id="JAPVEB010000002">
    <property type="protein sequence ID" value="KAJ5275367.1"/>
    <property type="molecule type" value="Genomic_DNA"/>
</dbReference>
<organism evidence="1 2">
    <name type="scientific">Penicillium chrysogenum</name>
    <name type="common">Penicillium notatum</name>
    <dbReference type="NCBI Taxonomy" id="5076"/>
    <lineage>
        <taxon>Eukaryota</taxon>
        <taxon>Fungi</taxon>
        <taxon>Dikarya</taxon>
        <taxon>Ascomycota</taxon>
        <taxon>Pezizomycotina</taxon>
        <taxon>Eurotiomycetes</taxon>
        <taxon>Eurotiomycetidae</taxon>
        <taxon>Eurotiales</taxon>
        <taxon>Aspergillaceae</taxon>
        <taxon>Penicillium</taxon>
        <taxon>Penicillium chrysogenum species complex</taxon>
    </lineage>
</organism>
<gene>
    <name evidence="1" type="ORF">N7505_003912</name>
</gene>
<sequence>MEANEAIPFPEVPFVSSRPVSLEAMRKAGCFTTFRARLNVRDDLANIGSKRTVNDFEKAYGVQRHDYPPCTDSPGGNMNSLSYPEVLPERLELTTYTTELGFLHDDYTEAENITSSEGMHKRLNYAMNLTNTESPDCSTNSFLMRKIFSAIALECLEVDLQPGLNLLKSYSEQWLKVVDEFAIPRFPTFDEYLEHRLKDSGTYVAFYQIAFGAGICLTKEDFNLMETLFKVAGENVMLTNDYYSWRKERT</sequence>
<dbReference type="Gene3D" id="1.10.600.10">
    <property type="entry name" value="Farnesyl Diphosphate Synthase"/>
    <property type="match status" value="1"/>
</dbReference>
<dbReference type="Pfam" id="PF19086">
    <property type="entry name" value="Terpene_syn_C_2"/>
    <property type="match status" value="1"/>
</dbReference>